<name>A0ABX7Q2R0_9BACT</name>
<dbReference type="Proteomes" id="UP000663651">
    <property type="component" value="Chromosome"/>
</dbReference>
<evidence type="ECO:0000313" key="1">
    <source>
        <dbReference type="EMBL" id="QSV45325.1"/>
    </source>
</evidence>
<accession>A0ABX7Q2R0</accession>
<proteinExistence type="predicted"/>
<organism evidence="1 2">
    <name type="scientific">Geobacter benzoatilyticus</name>
    <dbReference type="NCBI Taxonomy" id="2815309"/>
    <lineage>
        <taxon>Bacteria</taxon>
        <taxon>Pseudomonadati</taxon>
        <taxon>Thermodesulfobacteriota</taxon>
        <taxon>Desulfuromonadia</taxon>
        <taxon>Geobacterales</taxon>
        <taxon>Geobacteraceae</taxon>
        <taxon>Geobacter</taxon>
    </lineage>
</organism>
<protein>
    <submittedName>
        <fullName evidence="1">Uncharacterized protein</fullName>
    </submittedName>
</protein>
<evidence type="ECO:0000313" key="2">
    <source>
        <dbReference type="Proteomes" id="UP000663651"/>
    </source>
</evidence>
<dbReference type="EMBL" id="CP071382">
    <property type="protein sequence ID" value="QSV45325.1"/>
    <property type="molecule type" value="Genomic_DNA"/>
</dbReference>
<keyword evidence="2" id="KW-1185">Reference proteome</keyword>
<dbReference type="RefSeq" id="WP_207163130.1">
    <property type="nucleotide sequence ID" value="NZ_CP071382.1"/>
</dbReference>
<sequence>MISLSELTIGELAAYIAEHLVNPQTPFFVEFPSGPLAIGDEPPSAISSLRFATGNLRLLSPTGCVKDRLAAFYHWKDQQSLEQAILIARDHDIDSEEVRRWSVNEGFAEVFEKSVSKRISERHG</sequence>
<gene>
    <name evidence="1" type="ORF">JZM60_14535</name>
</gene>
<reference evidence="1 2" key="1">
    <citation type="submission" date="2021-03" db="EMBL/GenBank/DDBJ databases">
        <title>Geobacter metallireducens gen. nov. sp. nov., a microorganism capable of coupling the complete oxidation of organic compounds to the reduction of iron and other metals.</title>
        <authorList>
            <person name="Li Y."/>
        </authorList>
    </citation>
    <scope>NUCLEOTIDE SEQUENCE [LARGE SCALE GENOMIC DNA]</scope>
    <source>
        <strain evidence="1 2">Jerry-YX</strain>
    </source>
</reference>